<feature type="region of interest" description="Disordered" evidence="1">
    <location>
        <begin position="86"/>
        <end position="106"/>
    </location>
</feature>
<sequence>MSFKFKHPRKPPVSPETEKPFFPGDQLRATRGDRPTPSPFFSSKVTIQPKLNVGQPNDVYEQEANAVANNVSEPNIQRLATEEDMTQTSILQKSEEPEEIQTQVAS</sequence>
<protein>
    <submittedName>
        <fullName evidence="2">Uncharacterized protein</fullName>
    </submittedName>
</protein>
<gene>
    <name evidence="2" type="ORF">NIES23_17310</name>
</gene>
<organism evidence="2 3">
    <name type="scientific">Trichormus variabilis NIES-23</name>
    <dbReference type="NCBI Taxonomy" id="1973479"/>
    <lineage>
        <taxon>Bacteria</taxon>
        <taxon>Bacillati</taxon>
        <taxon>Cyanobacteriota</taxon>
        <taxon>Cyanophyceae</taxon>
        <taxon>Nostocales</taxon>
        <taxon>Nostocaceae</taxon>
        <taxon>Trichormus</taxon>
    </lineage>
</organism>
<evidence type="ECO:0000313" key="2">
    <source>
        <dbReference type="EMBL" id="BAY68941.1"/>
    </source>
</evidence>
<feature type="region of interest" description="Disordered" evidence="1">
    <location>
        <begin position="1"/>
        <end position="43"/>
    </location>
</feature>
<dbReference type="AlphaFoldDB" id="A0A1Z4KIY1"/>
<dbReference type="Proteomes" id="UP000217507">
    <property type="component" value="Chromosome"/>
</dbReference>
<evidence type="ECO:0000313" key="3">
    <source>
        <dbReference type="Proteomes" id="UP000217507"/>
    </source>
</evidence>
<name>A0A1Z4KIY1_ANAVA</name>
<evidence type="ECO:0000256" key="1">
    <source>
        <dbReference type="SAM" id="MobiDB-lite"/>
    </source>
</evidence>
<feature type="compositionally biased region" description="Basic residues" evidence="1">
    <location>
        <begin position="1"/>
        <end position="10"/>
    </location>
</feature>
<dbReference type="EMBL" id="AP018216">
    <property type="protein sequence ID" value="BAY68941.1"/>
    <property type="molecule type" value="Genomic_DNA"/>
</dbReference>
<proteinExistence type="predicted"/>
<accession>A0A1Z4KIY1</accession>
<reference evidence="2 3" key="1">
    <citation type="submission" date="2017-06" db="EMBL/GenBank/DDBJ databases">
        <title>Genome sequencing of cyanobaciteial culture collection at National Institute for Environmental Studies (NIES).</title>
        <authorList>
            <person name="Hirose Y."/>
            <person name="Shimura Y."/>
            <person name="Fujisawa T."/>
            <person name="Nakamura Y."/>
            <person name="Kawachi M."/>
        </authorList>
    </citation>
    <scope>NUCLEOTIDE SEQUENCE [LARGE SCALE GENOMIC DNA]</scope>
    <source>
        <strain evidence="2 3">NIES-23</strain>
    </source>
</reference>